<evidence type="ECO:0000313" key="4">
    <source>
        <dbReference type="EMBL" id="KAI5080737.1"/>
    </source>
</evidence>
<dbReference type="EMBL" id="JABFUD020000004">
    <property type="protein sequence ID" value="KAI5080737.1"/>
    <property type="molecule type" value="Genomic_DNA"/>
</dbReference>
<keyword evidence="5" id="KW-1185">Reference proteome</keyword>
<dbReference type="Proteomes" id="UP000886520">
    <property type="component" value="Chromosome 4"/>
</dbReference>
<sequence length="364" mass="40000">MLSWARDLATTCDIPAFIGFNASSIAQFSFLYHIPFLLSSGQLNPDGTLTDVNQLQRLSGIPGVVDIPFSSVPWLGIDEDRSESTFCGLASMYDSVLDQLDCILFNSFTEMEKEAVEALVEETGRVKMAPVGPMLLLYSSCTTTAKGESPGIIHAGSKHVLPTVNHGEIRSAGGCLEWLEGRAKHSVLYIAFGTTAWLRREDLNALARGIEASEVLFLWVVRQDLVRGHGSDNQSASCTAASAIDNILPVDFLERTKGRASFTSWAPQTRVLSHPAIGAFLTHGGWNSMLEAISNGVPMLLWPDFWDQKFHTQQAVEQWKVGLRVRIHSYCAAACKEKIDKELTVHDHELRHADAPLQLYDAAG</sequence>
<evidence type="ECO:0000256" key="1">
    <source>
        <dbReference type="ARBA" id="ARBA00009995"/>
    </source>
</evidence>
<dbReference type="Gene3D" id="3.40.50.2000">
    <property type="entry name" value="Glycogen Phosphorylase B"/>
    <property type="match status" value="2"/>
</dbReference>
<dbReference type="OrthoDB" id="5835829at2759"/>
<reference evidence="4" key="1">
    <citation type="submission" date="2021-01" db="EMBL/GenBank/DDBJ databases">
        <title>Adiantum capillus-veneris genome.</title>
        <authorList>
            <person name="Fang Y."/>
            <person name="Liao Q."/>
        </authorList>
    </citation>
    <scope>NUCLEOTIDE SEQUENCE</scope>
    <source>
        <strain evidence="4">H3</strain>
        <tissue evidence="4">Leaf</tissue>
    </source>
</reference>
<dbReference type="PROSITE" id="PS00375">
    <property type="entry name" value="UDPGT"/>
    <property type="match status" value="1"/>
</dbReference>
<name>A0A9D4ZP11_ADICA</name>
<evidence type="ECO:0000256" key="3">
    <source>
        <dbReference type="RuleBase" id="RU003718"/>
    </source>
</evidence>
<dbReference type="FunFam" id="3.40.50.2000:FF:000056">
    <property type="entry name" value="Glycosyltransferase"/>
    <property type="match status" value="1"/>
</dbReference>
<dbReference type="Pfam" id="PF00201">
    <property type="entry name" value="UDPGT"/>
    <property type="match status" value="1"/>
</dbReference>
<protein>
    <recommendedName>
        <fullName evidence="6">UDP-glycosyltransferases domain-containing protein</fullName>
    </recommendedName>
</protein>
<comment type="caution">
    <text evidence="4">The sequence shown here is derived from an EMBL/GenBank/DDBJ whole genome shotgun (WGS) entry which is preliminary data.</text>
</comment>
<comment type="similarity">
    <text evidence="1 3">Belongs to the UDP-glycosyltransferase family.</text>
</comment>
<accession>A0A9D4ZP11</accession>
<organism evidence="4 5">
    <name type="scientific">Adiantum capillus-veneris</name>
    <name type="common">Maidenhair fern</name>
    <dbReference type="NCBI Taxonomy" id="13818"/>
    <lineage>
        <taxon>Eukaryota</taxon>
        <taxon>Viridiplantae</taxon>
        <taxon>Streptophyta</taxon>
        <taxon>Embryophyta</taxon>
        <taxon>Tracheophyta</taxon>
        <taxon>Polypodiopsida</taxon>
        <taxon>Polypodiidae</taxon>
        <taxon>Polypodiales</taxon>
        <taxon>Pteridineae</taxon>
        <taxon>Pteridaceae</taxon>
        <taxon>Vittarioideae</taxon>
        <taxon>Adiantum</taxon>
    </lineage>
</organism>
<evidence type="ECO:0000256" key="2">
    <source>
        <dbReference type="ARBA" id="ARBA00022679"/>
    </source>
</evidence>
<keyword evidence="2 3" id="KW-0808">Transferase</keyword>
<evidence type="ECO:0008006" key="6">
    <source>
        <dbReference type="Google" id="ProtNLM"/>
    </source>
</evidence>
<dbReference type="SUPFAM" id="SSF53756">
    <property type="entry name" value="UDP-Glycosyltransferase/glycogen phosphorylase"/>
    <property type="match status" value="1"/>
</dbReference>
<dbReference type="InterPro" id="IPR035595">
    <property type="entry name" value="UDP_glycos_trans_CS"/>
</dbReference>
<dbReference type="PANTHER" id="PTHR48045">
    <property type="entry name" value="UDP-GLYCOSYLTRANSFERASE 72B1"/>
    <property type="match status" value="1"/>
</dbReference>
<dbReference type="GO" id="GO:0008194">
    <property type="term" value="F:UDP-glycosyltransferase activity"/>
    <property type="evidence" value="ECO:0007669"/>
    <property type="project" value="InterPro"/>
</dbReference>
<proteinExistence type="inferred from homology"/>
<dbReference type="AlphaFoldDB" id="A0A9D4ZP11"/>
<keyword evidence="3" id="KW-0328">Glycosyltransferase</keyword>
<dbReference type="InterPro" id="IPR002213">
    <property type="entry name" value="UDP_glucos_trans"/>
</dbReference>
<gene>
    <name evidence="4" type="ORF">GOP47_0003920</name>
</gene>
<dbReference type="PANTHER" id="PTHR48045:SF38">
    <property type="entry name" value="GLYCOSYLTRANSFERASE"/>
    <property type="match status" value="1"/>
</dbReference>
<dbReference type="CDD" id="cd03784">
    <property type="entry name" value="GT1_Gtf-like"/>
    <property type="match status" value="1"/>
</dbReference>
<evidence type="ECO:0000313" key="5">
    <source>
        <dbReference type="Proteomes" id="UP000886520"/>
    </source>
</evidence>